<feature type="domain" description="L-asparaginase N-terminal" evidence="8">
    <location>
        <begin position="4"/>
        <end position="194"/>
    </location>
</feature>
<dbReference type="EC" id="3.5.1.1" evidence="2"/>
<dbReference type="PIRSF" id="PIRSF001220">
    <property type="entry name" value="L-ASNase_gatD"/>
    <property type="match status" value="1"/>
</dbReference>
<evidence type="ECO:0000256" key="1">
    <source>
        <dbReference type="ARBA" id="ARBA00010518"/>
    </source>
</evidence>
<organism evidence="10 11">
    <name type="scientific">Parvicella tangerina</name>
    <dbReference type="NCBI Taxonomy" id="2829795"/>
    <lineage>
        <taxon>Bacteria</taxon>
        <taxon>Pseudomonadati</taxon>
        <taxon>Bacteroidota</taxon>
        <taxon>Flavobacteriia</taxon>
        <taxon>Flavobacteriales</taxon>
        <taxon>Parvicellaceae</taxon>
        <taxon>Parvicella</taxon>
    </lineage>
</organism>
<dbReference type="InterPro" id="IPR040919">
    <property type="entry name" value="Asparaginase_C"/>
</dbReference>
<dbReference type="Gene3D" id="3.40.50.1170">
    <property type="entry name" value="L-asparaginase, N-terminal domain"/>
    <property type="match status" value="1"/>
</dbReference>
<comment type="similarity">
    <text evidence="1">Belongs to the asparaginase 1 family.</text>
</comment>
<dbReference type="GO" id="GO:0009066">
    <property type="term" value="P:aspartate family amino acid metabolic process"/>
    <property type="evidence" value="ECO:0007669"/>
    <property type="project" value="UniProtKB-ARBA"/>
</dbReference>
<evidence type="ECO:0000256" key="5">
    <source>
        <dbReference type="PIRSR" id="PIRSR001220-2"/>
    </source>
</evidence>
<dbReference type="CDD" id="cd08963">
    <property type="entry name" value="L-asparaginase_I"/>
    <property type="match status" value="1"/>
</dbReference>
<evidence type="ECO:0000313" key="11">
    <source>
        <dbReference type="Proteomes" id="UP000683507"/>
    </source>
</evidence>
<dbReference type="InterPro" id="IPR041725">
    <property type="entry name" value="L-asparaginase_I"/>
</dbReference>
<dbReference type="SMART" id="SM00870">
    <property type="entry name" value="Asparaginase"/>
    <property type="match status" value="1"/>
</dbReference>
<feature type="active site" description="O-isoaspartyl threonine intermediate" evidence="4">
    <location>
        <position position="13"/>
    </location>
</feature>
<evidence type="ECO:0000313" key="10">
    <source>
        <dbReference type="EMBL" id="CAG5078674.1"/>
    </source>
</evidence>
<reference evidence="10" key="1">
    <citation type="submission" date="2021-04" db="EMBL/GenBank/DDBJ databases">
        <authorList>
            <person name="Rodrigo-Torres L."/>
            <person name="Arahal R. D."/>
            <person name="Lucena T."/>
        </authorList>
    </citation>
    <scope>NUCLEOTIDE SEQUENCE</scope>
    <source>
        <strain evidence="10">AS29M-1</strain>
    </source>
</reference>
<dbReference type="PANTHER" id="PTHR11707:SF28">
    <property type="entry name" value="60 KDA LYSOPHOSPHOLIPASE"/>
    <property type="match status" value="1"/>
</dbReference>
<dbReference type="KEGG" id="ptan:CRYO30217_00737"/>
<keyword evidence="11" id="KW-1185">Reference proteome</keyword>
<feature type="binding site" evidence="5">
    <location>
        <position position="58"/>
    </location>
    <ligand>
        <name>substrate</name>
    </ligand>
</feature>
<dbReference type="FunFam" id="3.40.50.1170:FF:000001">
    <property type="entry name" value="L-asparaginase 2"/>
    <property type="match status" value="1"/>
</dbReference>
<evidence type="ECO:0000259" key="9">
    <source>
        <dbReference type="Pfam" id="PF17763"/>
    </source>
</evidence>
<dbReference type="InterPro" id="IPR036152">
    <property type="entry name" value="Asp/glu_Ase-like_sf"/>
</dbReference>
<proteinExistence type="inferred from homology"/>
<evidence type="ECO:0000256" key="2">
    <source>
        <dbReference type="ARBA" id="ARBA00012920"/>
    </source>
</evidence>
<feature type="binding site" evidence="5">
    <location>
        <begin position="89"/>
        <end position="90"/>
    </location>
    <ligand>
        <name>substrate</name>
    </ligand>
</feature>
<evidence type="ECO:0000259" key="8">
    <source>
        <dbReference type="Pfam" id="PF00710"/>
    </source>
</evidence>
<dbReference type="InterPro" id="IPR027474">
    <property type="entry name" value="L-asparaginase_N"/>
</dbReference>
<evidence type="ECO:0000256" key="7">
    <source>
        <dbReference type="PROSITE-ProRule" id="PRU10100"/>
    </source>
</evidence>
<feature type="active site" evidence="7">
    <location>
        <position position="89"/>
    </location>
</feature>
<dbReference type="Gene3D" id="3.40.50.40">
    <property type="match status" value="1"/>
</dbReference>
<dbReference type="PROSITE" id="PS51732">
    <property type="entry name" value="ASN_GLN_ASE_3"/>
    <property type="match status" value="1"/>
</dbReference>
<dbReference type="InterPro" id="IPR006034">
    <property type="entry name" value="Asparaginase/glutaminase-like"/>
</dbReference>
<dbReference type="Pfam" id="PF00710">
    <property type="entry name" value="Asparaginase"/>
    <property type="match status" value="1"/>
</dbReference>
<dbReference type="FunFam" id="3.40.50.40:FF:000001">
    <property type="entry name" value="L-asparaginase 1"/>
    <property type="match status" value="1"/>
</dbReference>
<dbReference type="InterPro" id="IPR027473">
    <property type="entry name" value="L-asparaginase_C"/>
</dbReference>
<evidence type="ECO:0000256" key="4">
    <source>
        <dbReference type="PIRSR" id="PIRSR001220-1"/>
    </source>
</evidence>
<name>A0A916JL40_9FLAO</name>
<evidence type="ECO:0000256" key="3">
    <source>
        <dbReference type="ARBA" id="ARBA00022801"/>
    </source>
</evidence>
<dbReference type="PANTHER" id="PTHR11707">
    <property type="entry name" value="L-ASPARAGINASE"/>
    <property type="match status" value="1"/>
</dbReference>
<dbReference type="Proteomes" id="UP000683507">
    <property type="component" value="Chromosome"/>
</dbReference>
<dbReference type="RefSeq" id="WP_258540963.1">
    <property type="nucleotide sequence ID" value="NZ_OU015584.1"/>
</dbReference>
<dbReference type="SFLD" id="SFLDS00057">
    <property type="entry name" value="Glutaminase/Asparaginase"/>
    <property type="match status" value="1"/>
</dbReference>
<feature type="domain" description="Asparaginase/glutaminase C-terminal" evidence="9">
    <location>
        <begin position="215"/>
        <end position="330"/>
    </location>
</feature>
<feature type="active site" evidence="6">
    <location>
        <position position="13"/>
    </location>
</feature>
<dbReference type="InterPro" id="IPR006033">
    <property type="entry name" value="AsnA_fam"/>
</dbReference>
<keyword evidence="3 10" id="KW-0378">Hydrolase</keyword>
<dbReference type="GO" id="GO:0004067">
    <property type="term" value="F:asparaginase activity"/>
    <property type="evidence" value="ECO:0007669"/>
    <property type="project" value="UniProtKB-UniRule"/>
</dbReference>
<protein>
    <recommendedName>
        <fullName evidence="2">asparaginase</fullName>
        <ecNumber evidence="2">3.5.1.1</ecNumber>
    </recommendedName>
</protein>
<evidence type="ECO:0000256" key="6">
    <source>
        <dbReference type="PROSITE-ProRule" id="PRU10099"/>
    </source>
</evidence>
<sequence length="339" mass="37971">MQRKILLIYTGGTIGMINDPKSGVLKPFDFAHLMDEIPELKRLDCIIETESFQEPIDSSNMTPDTWVKLVKMIERNYEKYDGFVILHGTDTMAFTASAVSYMIENLKKPIVFTGSQLPIGIIRTDGKENLITAIEIASAYAGEFPLIPEVSVYFEYKLYRGNRTTKLSANHFNAFESFNFPILAEAGIEIAYNLDDVLPFPEGETVFRYGIENDIFILKLYPGISKKLVHHFFNAPEIKGVVLETFGAGNATSYEWFLGELREAIAKGVIIVNVTQCKMGSVNQSKYETGKGLEEIGLISAGDMTSEAAITKLMYLLGNYERNESIKTLFQQNLVGEIS</sequence>
<dbReference type="Pfam" id="PF17763">
    <property type="entry name" value="Asparaginase_C"/>
    <property type="match status" value="1"/>
</dbReference>
<dbReference type="SUPFAM" id="SSF53774">
    <property type="entry name" value="Glutaminase/Asparaginase"/>
    <property type="match status" value="1"/>
</dbReference>
<dbReference type="InterPro" id="IPR027475">
    <property type="entry name" value="Asparaginase/glutaminase_AS2"/>
</dbReference>
<dbReference type="AlphaFoldDB" id="A0A916JL40"/>
<accession>A0A916JL40</accession>
<dbReference type="NCBIfam" id="TIGR00519">
    <property type="entry name" value="asnASE_I"/>
    <property type="match status" value="1"/>
</dbReference>
<dbReference type="PROSITE" id="PS00917">
    <property type="entry name" value="ASN_GLN_ASE_2"/>
    <property type="match status" value="1"/>
</dbReference>
<dbReference type="PROSITE" id="PS00144">
    <property type="entry name" value="ASN_GLN_ASE_1"/>
    <property type="match status" value="1"/>
</dbReference>
<dbReference type="InterPro" id="IPR037152">
    <property type="entry name" value="L-asparaginase_N_sf"/>
</dbReference>
<dbReference type="PIRSF" id="PIRSF500176">
    <property type="entry name" value="L_ASNase"/>
    <property type="match status" value="1"/>
</dbReference>
<dbReference type="PRINTS" id="PR00139">
    <property type="entry name" value="ASNGLNASE"/>
</dbReference>
<gene>
    <name evidence="10" type="primary">ansA</name>
    <name evidence="10" type="ORF">CRYO30217_00737</name>
</gene>
<dbReference type="EMBL" id="OU015584">
    <property type="protein sequence ID" value="CAG5078674.1"/>
    <property type="molecule type" value="Genomic_DNA"/>
</dbReference>
<dbReference type="InterPro" id="IPR020827">
    <property type="entry name" value="Asparaginase/glutaminase_AS1"/>
</dbReference>